<keyword evidence="3" id="KW-1185">Reference proteome</keyword>
<dbReference type="Gene3D" id="3.90.1720.10">
    <property type="entry name" value="endopeptidase domain like (from Nostoc punctiforme)"/>
    <property type="match status" value="1"/>
</dbReference>
<gene>
    <name evidence="2" type="ORF">LN051_08870</name>
</gene>
<sequence length="193" mass="22258">MYLLDLKSKIKNEKRDIMKLKKTLTSLVLAAAVATPFVQYSEINAEEKANNHLDYIENTLANHGWDWNGINGYEALDLANVYWNHIFGHALKGEKPKDILTENDFKNEAVVYKYEEGFEAQTGDLFVMENGKNGDGHVGIVVNTLREEDDKTFFVLEQDWLGGGKSKKELARYNTQTYDYEEFGQMYFIRPLK</sequence>
<dbReference type="Proteomes" id="UP001197626">
    <property type="component" value="Chromosome"/>
</dbReference>
<dbReference type="InterPro" id="IPR007921">
    <property type="entry name" value="CHAP_dom"/>
</dbReference>
<evidence type="ECO:0000259" key="1">
    <source>
        <dbReference type="PROSITE" id="PS50911"/>
    </source>
</evidence>
<protein>
    <recommendedName>
        <fullName evidence="1">Peptidase C51 domain-containing protein</fullName>
    </recommendedName>
</protein>
<evidence type="ECO:0000313" key="2">
    <source>
        <dbReference type="EMBL" id="UEX89675.1"/>
    </source>
</evidence>
<reference evidence="2 3" key="1">
    <citation type="journal article" date="2022" name="Pathogens">
        <title>Staphylococcus ratti sp. nov. Isolated from a Lab Rat.</title>
        <authorList>
            <person name="Kovarovic V."/>
            <person name="Sedlacek I."/>
            <person name="Petras P."/>
            <person name="Kralova S."/>
            <person name="Maslanova I."/>
            <person name="Svec P."/>
            <person name="Neumann-Schaal M."/>
            <person name="Botka T."/>
            <person name="Gelbicova T."/>
            <person name="Stankova E."/>
            <person name="Doskar J."/>
            <person name="Pantucek R."/>
        </authorList>
    </citation>
    <scope>NUCLEOTIDE SEQUENCE [LARGE SCALE GENOMIC DNA]</scope>
    <source>
        <strain evidence="2 3">CCM 9025</strain>
    </source>
</reference>
<evidence type="ECO:0000313" key="3">
    <source>
        <dbReference type="Proteomes" id="UP001197626"/>
    </source>
</evidence>
<proteinExistence type="predicted"/>
<dbReference type="InterPro" id="IPR038765">
    <property type="entry name" value="Papain-like_cys_pep_sf"/>
</dbReference>
<dbReference type="PROSITE" id="PS50911">
    <property type="entry name" value="CHAP"/>
    <property type="match status" value="1"/>
</dbReference>
<name>A0ABY3PBI9_9STAP</name>
<feature type="domain" description="Peptidase C51" evidence="1">
    <location>
        <begin position="50"/>
        <end position="190"/>
    </location>
</feature>
<dbReference type="EMBL" id="CP086654">
    <property type="protein sequence ID" value="UEX89675.1"/>
    <property type="molecule type" value="Genomic_DNA"/>
</dbReference>
<dbReference type="SUPFAM" id="SSF54001">
    <property type="entry name" value="Cysteine proteinases"/>
    <property type="match status" value="1"/>
</dbReference>
<organism evidence="2 3">
    <name type="scientific">Staphylococcus ratti</name>
    <dbReference type="NCBI Taxonomy" id="2892440"/>
    <lineage>
        <taxon>Bacteria</taxon>
        <taxon>Bacillati</taxon>
        <taxon>Bacillota</taxon>
        <taxon>Bacilli</taxon>
        <taxon>Bacillales</taxon>
        <taxon>Staphylococcaceae</taxon>
        <taxon>Staphylococcus</taxon>
    </lineage>
</organism>
<accession>A0ABY3PBI9</accession>
<dbReference type="RefSeq" id="WP_229292180.1">
    <property type="nucleotide sequence ID" value="NZ_CP086654.1"/>
</dbReference>